<reference evidence="7" key="1">
    <citation type="submission" date="2021-02" db="EMBL/GenBank/DDBJ databases">
        <authorList>
            <person name="Nowell W R."/>
        </authorList>
    </citation>
    <scope>NUCLEOTIDE SEQUENCE</scope>
</reference>
<dbReference type="PROSITE" id="PS50088">
    <property type="entry name" value="ANK_REPEAT"/>
    <property type="match status" value="1"/>
</dbReference>
<dbReference type="Pfam" id="PF13445">
    <property type="entry name" value="zf-RING_UBOX"/>
    <property type="match status" value="1"/>
</dbReference>
<dbReference type="InterPro" id="IPR017907">
    <property type="entry name" value="Znf_RING_CS"/>
</dbReference>
<dbReference type="Pfam" id="PF00023">
    <property type="entry name" value="Ank"/>
    <property type="match status" value="1"/>
</dbReference>
<dbReference type="AlphaFoldDB" id="A0A814CKI8"/>
<dbReference type="SUPFAM" id="SSF48403">
    <property type="entry name" value="Ankyrin repeat"/>
    <property type="match status" value="1"/>
</dbReference>
<evidence type="ECO:0000256" key="1">
    <source>
        <dbReference type="ARBA" id="ARBA00022723"/>
    </source>
</evidence>
<organism evidence="7 8">
    <name type="scientific">Rotaria sordida</name>
    <dbReference type="NCBI Taxonomy" id="392033"/>
    <lineage>
        <taxon>Eukaryota</taxon>
        <taxon>Metazoa</taxon>
        <taxon>Spiralia</taxon>
        <taxon>Gnathifera</taxon>
        <taxon>Rotifera</taxon>
        <taxon>Eurotatoria</taxon>
        <taxon>Bdelloidea</taxon>
        <taxon>Philodinida</taxon>
        <taxon>Philodinidae</taxon>
        <taxon>Rotaria</taxon>
    </lineage>
</organism>
<dbReference type="PROSITE" id="PS00518">
    <property type="entry name" value="ZF_RING_1"/>
    <property type="match status" value="1"/>
</dbReference>
<keyword evidence="3" id="KW-0862">Zinc</keyword>
<protein>
    <recommendedName>
        <fullName evidence="6">RING-type domain-containing protein</fullName>
    </recommendedName>
</protein>
<proteinExistence type="predicted"/>
<comment type="caution">
    <text evidence="7">The sequence shown here is derived from an EMBL/GenBank/DDBJ whole genome shotgun (WGS) entry which is preliminary data.</text>
</comment>
<dbReference type="Proteomes" id="UP000663889">
    <property type="component" value="Unassembled WGS sequence"/>
</dbReference>
<gene>
    <name evidence="7" type="ORF">SEV965_LOCUS7728</name>
</gene>
<feature type="repeat" description="ANK" evidence="4">
    <location>
        <begin position="53"/>
        <end position="85"/>
    </location>
</feature>
<feature type="domain" description="RING-type" evidence="6">
    <location>
        <begin position="13"/>
        <end position="37"/>
    </location>
</feature>
<dbReference type="InterPro" id="IPR002110">
    <property type="entry name" value="Ankyrin_rpt"/>
</dbReference>
<dbReference type="InterPro" id="IPR013083">
    <property type="entry name" value="Znf_RING/FYVE/PHD"/>
</dbReference>
<dbReference type="EMBL" id="CAJNOU010000273">
    <property type="protein sequence ID" value="CAF0941316.1"/>
    <property type="molecule type" value="Genomic_DNA"/>
</dbReference>
<evidence type="ECO:0000259" key="6">
    <source>
        <dbReference type="PROSITE" id="PS50089"/>
    </source>
</evidence>
<keyword evidence="4" id="KW-0040">ANK repeat</keyword>
<evidence type="ECO:0000256" key="4">
    <source>
        <dbReference type="PROSITE-ProRule" id="PRU00023"/>
    </source>
</evidence>
<evidence type="ECO:0000313" key="7">
    <source>
        <dbReference type="EMBL" id="CAF0941316.1"/>
    </source>
</evidence>
<evidence type="ECO:0000256" key="2">
    <source>
        <dbReference type="ARBA" id="ARBA00022771"/>
    </source>
</evidence>
<evidence type="ECO:0000256" key="3">
    <source>
        <dbReference type="ARBA" id="ARBA00022833"/>
    </source>
</evidence>
<evidence type="ECO:0000313" key="8">
    <source>
        <dbReference type="Proteomes" id="UP000663889"/>
    </source>
</evidence>
<keyword evidence="2 5" id="KW-0863">Zinc-finger</keyword>
<dbReference type="PROSITE" id="PS50297">
    <property type="entry name" value="ANK_REP_REGION"/>
    <property type="match status" value="1"/>
</dbReference>
<dbReference type="InterPro" id="IPR039195">
    <property type="entry name" value="ANKRD40"/>
</dbReference>
<dbReference type="InterPro" id="IPR001841">
    <property type="entry name" value="Znf_RING"/>
</dbReference>
<dbReference type="SMART" id="SM00184">
    <property type="entry name" value="RING"/>
    <property type="match status" value="1"/>
</dbReference>
<dbReference type="Gene3D" id="1.25.40.20">
    <property type="entry name" value="Ankyrin repeat-containing domain"/>
    <property type="match status" value="1"/>
</dbReference>
<dbReference type="Gene3D" id="3.30.40.10">
    <property type="entry name" value="Zinc/RING finger domain, C3HC4 (zinc finger)"/>
    <property type="match status" value="1"/>
</dbReference>
<dbReference type="InterPro" id="IPR027370">
    <property type="entry name" value="Znf-RING_euk"/>
</dbReference>
<dbReference type="SUPFAM" id="SSF57850">
    <property type="entry name" value="RING/U-box"/>
    <property type="match status" value="1"/>
</dbReference>
<keyword evidence="1" id="KW-0479">Metal-binding</keyword>
<accession>A0A814CKI8</accession>
<name>A0A814CKI8_9BILA</name>
<dbReference type="SMART" id="SM00248">
    <property type="entry name" value="ANK"/>
    <property type="match status" value="1"/>
</dbReference>
<evidence type="ECO:0000256" key="5">
    <source>
        <dbReference type="PROSITE-ProRule" id="PRU00175"/>
    </source>
</evidence>
<dbReference type="PROSITE" id="PS50089">
    <property type="entry name" value="ZF_RING_2"/>
    <property type="match status" value="1"/>
</dbReference>
<dbReference type="PANTHER" id="PTHR24192">
    <property type="entry name" value="ANKYRIN REPEAT DOMAIN 40"/>
    <property type="match status" value="1"/>
</dbReference>
<dbReference type="PANTHER" id="PTHR24192:SF3">
    <property type="entry name" value="ANKYRIN REPEAT DOMAIN 40"/>
    <property type="match status" value="1"/>
</dbReference>
<dbReference type="GO" id="GO:0008270">
    <property type="term" value="F:zinc ion binding"/>
    <property type="evidence" value="ECO:0007669"/>
    <property type="project" value="UniProtKB-KW"/>
</dbReference>
<dbReference type="InterPro" id="IPR036770">
    <property type="entry name" value="Ankyrin_rpt-contain_sf"/>
</dbReference>
<sequence>MATASNIDDLLQCPICLEIFHDPKVLDCQHTFCANCLKVHLASPSSSILRTSNVIDSLHWAAKRNHRQVVEYLLENGANTDIQAHDKSTAAHVCNNDSLRQILESTTFDDSVSSTSISTTTLPIVPNYLRHPVFPYVSSQPITNLSSINTETITLLCRIADDPSETDFIEFDFNKIPNTGSFERLLSNICHELNIDHIDKLRRLPCIRVRNDCDVERLKDNHMLEVILIKKS</sequence>